<evidence type="ECO:0000313" key="2">
    <source>
        <dbReference type="WBParaSite" id="RSKR_0000999200.1"/>
    </source>
</evidence>
<reference evidence="2" key="1">
    <citation type="submission" date="2016-11" db="UniProtKB">
        <authorList>
            <consortium name="WormBaseParasite"/>
        </authorList>
    </citation>
    <scope>IDENTIFICATION</scope>
    <source>
        <strain evidence="2">KR3021</strain>
    </source>
</reference>
<dbReference type="WBParaSite" id="RSKR_0000999200.1">
    <property type="protein sequence ID" value="RSKR_0000999200.1"/>
    <property type="gene ID" value="RSKR_0000999200"/>
</dbReference>
<organism evidence="1 2">
    <name type="scientific">Rhabditophanes sp. KR3021</name>
    <dbReference type="NCBI Taxonomy" id="114890"/>
    <lineage>
        <taxon>Eukaryota</taxon>
        <taxon>Metazoa</taxon>
        <taxon>Ecdysozoa</taxon>
        <taxon>Nematoda</taxon>
        <taxon>Chromadorea</taxon>
        <taxon>Rhabditida</taxon>
        <taxon>Tylenchina</taxon>
        <taxon>Panagrolaimomorpha</taxon>
        <taxon>Strongyloidoidea</taxon>
        <taxon>Alloionematidae</taxon>
        <taxon>Rhabditophanes</taxon>
    </lineage>
</organism>
<protein>
    <submittedName>
        <fullName evidence="2">Putative tRNA (cytidine(32)/guanosine(34)-2'-O)-methyltransferase</fullName>
    </submittedName>
</protein>
<accession>A0AC35UBS0</accession>
<name>A0AC35UBS0_9BILA</name>
<evidence type="ECO:0000313" key="1">
    <source>
        <dbReference type="Proteomes" id="UP000095286"/>
    </source>
</evidence>
<sequence length="346" mass="39082">MGKVSKDKRDVYYRQAKEDGYRARSAYKLIHLDEEYHFFDSVNKVADLCAAPGSWSQVCCQKLIEGRADASSDVKIVAVDLQPMSPIPSVITIQGDITEERTAQQIIDSANGKVDLVICDGAPDVTSLIAFDEFLQSQLVLAALNITTLLLAEGGHFVAKIFRARNCQLLVHQMKLFFSRVEIAKPKSSRQSSSEAFIVCMNYKSIPEYKPNLKSPLLLKDYDSLINELTGQNRMIIPFLSCGDVTGWDSDKTNKLPNKIPDTLFKENDAFRSERYVLLPPVEQPINPAYKNSVMLKKEGFLEKINCKEDEEFMIKIVEIETESAKSLEISNFEESTLLQNLDRMF</sequence>
<dbReference type="Proteomes" id="UP000095286">
    <property type="component" value="Unplaced"/>
</dbReference>
<proteinExistence type="predicted"/>